<accession>A0A165K4J3</accession>
<evidence type="ECO:0000256" key="3">
    <source>
        <dbReference type="ARBA" id="ARBA00023002"/>
    </source>
</evidence>
<evidence type="ECO:0000259" key="4">
    <source>
        <dbReference type="Pfam" id="PF07992"/>
    </source>
</evidence>
<dbReference type="InterPro" id="IPR045632">
    <property type="entry name" value="DUF6314"/>
</dbReference>
<evidence type="ECO:0000313" key="6">
    <source>
        <dbReference type="EMBL" id="KZF26974.1"/>
    </source>
</evidence>
<dbReference type="PANTHER" id="PTHR23023">
    <property type="entry name" value="DIMETHYLANILINE MONOOXYGENASE"/>
    <property type="match status" value="1"/>
</dbReference>
<dbReference type="Pfam" id="PF19834">
    <property type="entry name" value="DUF6314"/>
    <property type="match status" value="1"/>
</dbReference>
<proteinExistence type="predicted"/>
<dbReference type="PRINTS" id="PR00368">
    <property type="entry name" value="FADPNR"/>
</dbReference>
<dbReference type="Pfam" id="PF07992">
    <property type="entry name" value="Pyr_redox_2"/>
    <property type="match status" value="1"/>
</dbReference>
<sequence length="765" mass="84969">MHVPKRVAIVGAGPSGLVAAKTLLHSHSVPAFDVTVLEKSLSVGGLWSVSTAGPDGLVSPEMPANLSRYSVCFSDFAWESADLETGKCKSQTDSAAKPLEESSFMPMFPKARQVEKYLQAYAHRYLPNGVVRLNSTVTKAERRKDNGLWNLEWTTHNGSVHRDTFDYLVVATGFFSSPRRSNIAGLGKFPQNVIHSSQYRTFDDLVPPKAQSSEIFEKPASSDPSQDQTIPKLVVIGGGMSGVEAAASLALHISSRKHSPGSSEVSRDYQIHHVISRPFYALPPILPRDPGRAMQPSFTPLDMCMYNLSRRPSGDITYATGTLTAEKAKMTHEFLRNVIGGDQYGFGTRSRIFSSAKEDEPAYVAISEWYAGLVRAGYISPVAGKAIQVGEDAAGGTGTVKVEYKGKESILDRVEGIILATGFTPQTAISWLSPEVLAALQHDSHCERMPLLLQHRSTSHPDFPNLGFVGYYEGPYWGGMEMQARFLCRKWGSNADAVADSVEDLKPMEDLRIAIKGSPMVPQFWMGDYVGLMESFAREMDIPRLELDGYEPRGGPVIGARYIDDTADRQEANKTIQSLQRTLLSSASQAGFLSRAVFRAMHGKWHMSRELNSALPTHPSGNFTGTAKFHARFPTDPAYDMEMLYHEEGELVTNQGWTLRANRSYVYRYSERDDKITAWFVKPDDPKTVDYLFHAINFEVPVSSDTGALGELKAWKARSHHLCEKDDYTPEYTFNFDGVGLSRFGIKYYVKGPQKDYTSMTWFTR</sequence>
<protein>
    <submittedName>
        <fullName evidence="6">Uncharacterized protein</fullName>
    </submittedName>
</protein>
<dbReference type="SUPFAM" id="SSF51905">
    <property type="entry name" value="FAD/NAD(P)-binding domain"/>
    <property type="match status" value="1"/>
</dbReference>
<dbReference type="STRING" id="1328760.A0A165K4J3"/>
<dbReference type="InterPro" id="IPR023753">
    <property type="entry name" value="FAD/NAD-binding_dom"/>
</dbReference>
<dbReference type="InParanoid" id="A0A165K4J3"/>
<feature type="domain" description="DUF6314" evidence="5">
    <location>
        <begin position="601"/>
        <end position="765"/>
    </location>
</feature>
<dbReference type="InterPro" id="IPR050346">
    <property type="entry name" value="FMO-like"/>
</dbReference>
<reference evidence="6 7" key="1">
    <citation type="journal article" date="2016" name="Fungal Biol.">
        <title>The genome of Xylona heveae provides a window into fungal endophytism.</title>
        <authorList>
            <person name="Gazis R."/>
            <person name="Kuo A."/>
            <person name="Riley R."/>
            <person name="LaButti K."/>
            <person name="Lipzen A."/>
            <person name="Lin J."/>
            <person name="Amirebrahimi M."/>
            <person name="Hesse C.N."/>
            <person name="Spatafora J.W."/>
            <person name="Henrissat B."/>
            <person name="Hainaut M."/>
            <person name="Grigoriev I.V."/>
            <person name="Hibbett D.S."/>
        </authorList>
    </citation>
    <scope>NUCLEOTIDE SEQUENCE [LARGE SCALE GENOMIC DNA]</scope>
    <source>
        <strain evidence="6 7">TC161</strain>
    </source>
</reference>
<dbReference type="Gene3D" id="3.50.50.60">
    <property type="entry name" value="FAD/NAD(P)-binding domain"/>
    <property type="match status" value="2"/>
</dbReference>
<name>A0A165K4J3_XYLHT</name>
<keyword evidence="2" id="KW-0274">FAD</keyword>
<dbReference type="RefSeq" id="XP_018192529.1">
    <property type="nucleotide sequence ID" value="XM_018334074.1"/>
</dbReference>
<evidence type="ECO:0000313" key="7">
    <source>
        <dbReference type="Proteomes" id="UP000076632"/>
    </source>
</evidence>
<dbReference type="GO" id="GO:0016491">
    <property type="term" value="F:oxidoreductase activity"/>
    <property type="evidence" value="ECO:0007669"/>
    <property type="project" value="UniProtKB-KW"/>
</dbReference>
<dbReference type="OrthoDB" id="66881at2759"/>
<dbReference type="InterPro" id="IPR036188">
    <property type="entry name" value="FAD/NAD-bd_sf"/>
</dbReference>
<evidence type="ECO:0000256" key="1">
    <source>
        <dbReference type="ARBA" id="ARBA00022630"/>
    </source>
</evidence>
<dbReference type="AlphaFoldDB" id="A0A165K4J3"/>
<evidence type="ECO:0000256" key="2">
    <source>
        <dbReference type="ARBA" id="ARBA00022827"/>
    </source>
</evidence>
<keyword evidence="1" id="KW-0285">Flavoprotein</keyword>
<feature type="domain" description="FAD/NAD(P)-binding" evidence="4">
    <location>
        <begin position="6"/>
        <end position="250"/>
    </location>
</feature>
<gene>
    <name evidence="6" type="ORF">L228DRAFT_258323</name>
</gene>
<keyword evidence="3" id="KW-0560">Oxidoreductase</keyword>
<dbReference type="Proteomes" id="UP000076632">
    <property type="component" value="Unassembled WGS sequence"/>
</dbReference>
<organism evidence="6 7">
    <name type="scientific">Xylona heveae (strain CBS 132557 / TC161)</name>
    <dbReference type="NCBI Taxonomy" id="1328760"/>
    <lineage>
        <taxon>Eukaryota</taxon>
        <taxon>Fungi</taxon>
        <taxon>Dikarya</taxon>
        <taxon>Ascomycota</taxon>
        <taxon>Pezizomycotina</taxon>
        <taxon>Xylonomycetes</taxon>
        <taxon>Xylonales</taxon>
        <taxon>Xylonaceae</taxon>
        <taxon>Xylona</taxon>
    </lineage>
</organism>
<dbReference type="EMBL" id="KV407454">
    <property type="protein sequence ID" value="KZF26974.1"/>
    <property type="molecule type" value="Genomic_DNA"/>
</dbReference>
<keyword evidence="7" id="KW-1185">Reference proteome</keyword>
<evidence type="ECO:0000259" key="5">
    <source>
        <dbReference type="Pfam" id="PF19834"/>
    </source>
</evidence>
<dbReference type="OMA" id="GQFPMGD"/>
<dbReference type="GeneID" id="28899211"/>